<evidence type="ECO:0000256" key="3">
    <source>
        <dbReference type="ARBA" id="ARBA00007682"/>
    </source>
</evidence>
<keyword evidence="8 10" id="KW-0804">Transcription</keyword>
<feature type="domain" description="NOT2/NOT3/NOT5 C-terminal" evidence="13">
    <location>
        <begin position="571"/>
        <end position="697"/>
    </location>
</feature>
<keyword evidence="9 10" id="KW-0539">Nucleus</keyword>
<accession>L8H4R3</accession>
<dbReference type="InterPro" id="IPR007207">
    <property type="entry name" value="Not_N"/>
</dbReference>
<evidence type="ECO:0000256" key="7">
    <source>
        <dbReference type="ARBA" id="ARBA00023015"/>
    </source>
</evidence>
<dbReference type="InterPro" id="IPR012270">
    <property type="entry name" value="CCR4-NOT_su3/5"/>
</dbReference>
<organism evidence="14 15">
    <name type="scientific">Acanthamoeba castellanii (strain ATCC 30010 / Neff)</name>
    <dbReference type="NCBI Taxonomy" id="1257118"/>
    <lineage>
        <taxon>Eukaryota</taxon>
        <taxon>Amoebozoa</taxon>
        <taxon>Discosea</taxon>
        <taxon>Longamoebia</taxon>
        <taxon>Centramoebida</taxon>
        <taxon>Acanthamoebidae</taxon>
        <taxon>Acanthamoeba</taxon>
    </lineage>
</organism>
<protein>
    <submittedName>
        <fullName evidence="14">NOT2 / NOT3 / NOT5 family protein</fullName>
    </submittedName>
</protein>
<evidence type="ECO:0000256" key="5">
    <source>
        <dbReference type="ARBA" id="ARBA00022491"/>
    </source>
</evidence>
<feature type="compositionally biased region" description="Low complexity" evidence="11">
    <location>
        <begin position="262"/>
        <end position="275"/>
    </location>
</feature>
<dbReference type="GeneID" id="14920990"/>
<keyword evidence="4 10" id="KW-0963">Cytoplasm</keyword>
<evidence type="ECO:0000256" key="6">
    <source>
        <dbReference type="ARBA" id="ARBA00022553"/>
    </source>
</evidence>
<dbReference type="PIRSF" id="PIRSF005290">
    <property type="entry name" value="NOT_su_3_5"/>
    <property type="match status" value="1"/>
</dbReference>
<comment type="similarity">
    <text evidence="3 10">Belongs to the CNOT2/3/5 family.</text>
</comment>
<dbReference type="OMA" id="YKPQTPY"/>
<dbReference type="Pfam" id="PF04153">
    <property type="entry name" value="NOT2_3_5_C"/>
    <property type="match status" value="1"/>
</dbReference>
<evidence type="ECO:0000256" key="10">
    <source>
        <dbReference type="PIRNR" id="PIRNR005290"/>
    </source>
</evidence>
<dbReference type="GO" id="GO:0000932">
    <property type="term" value="C:P-body"/>
    <property type="evidence" value="ECO:0007669"/>
    <property type="project" value="UniProtKB-UniRule"/>
</dbReference>
<sequence length="701" mass="77488">MIEANMEKFKVCEKEMKTKAFSKEGLQQAALAKDEDPNTETKKWIGKCLTKLRSQIDALDTEIEGLAAKKGKRSVEFVDRLERLKVLVKKHHYHEEALEQILRKLDNETVAKEDVDAIRDGVEYYIDSNQEADFYEDDQLYDELNLAHGAGGSLSATPDTSSPNSSNTTPSATPLSSSPPTSSGFPASFASAVASSLPSGGLRSSQVGLKNTRKKGEEDGENEESEEAREETAAVESKPEPAPAAKPERQETPTPAAAKAGPSHLPIPTPTTSLPIPTPAPAQKKLASSAPVPETMKRTARDVLLGSQPSATHHQPPAAAQQQPPSQPQPPAAQQPPAQPQVQQPLLHQPQPPQQQPAVSHQQPPALVATPSQPQQQRPAAGPTAASQAGQASPTPPPEMPSQRMKEEELAVRSASAPPYQQHPAHHMPPSMMQPSAASPQLPSLMQLSQQQMGRQQYMQTLQEAAEDSKNLDTFDNSTPISSGSLADLSAASASLEMAAAAAARVEAGLSTQEDVSLAELGRVHGVHMPGGYPQQGMPPQHPQQGAQQQRQHQLQQQQLFNLKMLETSMENLPEQMDYENRPRQYTPQNAYPTPATFPQLPSTVFENPAIFSKFDTDTLFFIFYYQQGTYQQYLAARELKKQLWRYHKKYLTWFQRHEEPKEITNDYEQGTYVYFDYETGWCQRKKTEFTFEYRYLEEGE</sequence>
<dbReference type="OrthoDB" id="293823at2759"/>
<keyword evidence="5 10" id="KW-0678">Repressor</keyword>
<feature type="compositionally biased region" description="Low complexity" evidence="11">
    <location>
        <begin position="340"/>
        <end position="349"/>
    </location>
</feature>
<evidence type="ECO:0000256" key="8">
    <source>
        <dbReference type="ARBA" id="ARBA00023163"/>
    </source>
</evidence>
<feature type="compositionally biased region" description="Low complexity" evidence="11">
    <location>
        <begin position="428"/>
        <end position="440"/>
    </location>
</feature>
<dbReference type="VEuPathDB" id="AmoebaDB:ACA1_115860"/>
<dbReference type="InterPro" id="IPR040168">
    <property type="entry name" value="Not2/3/5"/>
</dbReference>
<proteinExistence type="inferred from homology"/>
<dbReference type="GO" id="GO:0030015">
    <property type="term" value="C:CCR4-NOT core complex"/>
    <property type="evidence" value="ECO:0007669"/>
    <property type="project" value="UniProtKB-UniRule"/>
</dbReference>
<feature type="compositionally biased region" description="Pro residues" evidence="11">
    <location>
        <begin position="325"/>
        <end position="339"/>
    </location>
</feature>
<evidence type="ECO:0000313" key="14">
    <source>
        <dbReference type="EMBL" id="ELR20145.1"/>
    </source>
</evidence>
<feature type="domain" description="CCR4-Not complex component Not N-terminal" evidence="12">
    <location>
        <begin position="2"/>
        <end position="146"/>
    </location>
</feature>
<keyword evidence="15" id="KW-1185">Reference proteome</keyword>
<dbReference type="Gene3D" id="2.30.30.1020">
    <property type="entry name" value="CCR4-NOT complex subunit 2/3/5, C-terminal domain"/>
    <property type="match status" value="1"/>
</dbReference>
<gene>
    <name evidence="14" type="ORF">ACA1_115860</name>
</gene>
<evidence type="ECO:0000259" key="13">
    <source>
        <dbReference type="Pfam" id="PF04153"/>
    </source>
</evidence>
<feature type="compositionally biased region" description="Low complexity" evidence="11">
    <location>
        <begin position="530"/>
        <end position="556"/>
    </location>
</feature>
<feature type="compositionally biased region" description="Acidic residues" evidence="11">
    <location>
        <begin position="218"/>
        <end position="229"/>
    </location>
</feature>
<dbReference type="STRING" id="1257118.L8H4R3"/>
<dbReference type="Pfam" id="PF04065">
    <property type="entry name" value="Not3"/>
    <property type="match status" value="1"/>
</dbReference>
<dbReference type="Proteomes" id="UP000011083">
    <property type="component" value="Unassembled WGS sequence"/>
</dbReference>
<evidence type="ECO:0000256" key="2">
    <source>
        <dbReference type="ARBA" id="ARBA00004496"/>
    </source>
</evidence>
<evidence type="ECO:0000256" key="1">
    <source>
        <dbReference type="ARBA" id="ARBA00004123"/>
    </source>
</evidence>
<dbReference type="KEGG" id="acan:ACA1_115860"/>
<keyword evidence="6" id="KW-0597">Phosphoprotein</keyword>
<dbReference type="RefSeq" id="XP_004342255.1">
    <property type="nucleotide sequence ID" value="XM_004342206.1"/>
</dbReference>
<keyword evidence="7 10" id="KW-0805">Transcription regulation</keyword>
<reference evidence="14 15" key="1">
    <citation type="journal article" date="2013" name="Genome Biol.">
        <title>Genome of Acanthamoeba castellanii highlights extensive lateral gene transfer and early evolution of tyrosine kinase signaling.</title>
        <authorList>
            <person name="Clarke M."/>
            <person name="Lohan A.J."/>
            <person name="Liu B."/>
            <person name="Lagkouvardos I."/>
            <person name="Roy S."/>
            <person name="Zafar N."/>
            <person name="Bertelli C."/>
            <person name="Schilde C."/>
            <person name="Kianianmomeni A."/>
            <person name="Burglin T.R."/>
            <person name="Frech C."/>
            <person name="Turcotte B."/>
            <person name="Kopec K.O."/>
            <person name="Synnott J.M."/>
            <person name="Choo C."/>
            <person name="Paponov I."/>
            <person name="Finkler A."/>
            <person name="Soon Heng Tan C."/>
            <person name="Hutchins A.P."/>
            <person name="Weinmeier T."/>
            <person name="Rattei T."/>
            <person name="Chu J.S."/>
            <person name="Gimenez G."/>
            <person name="Irimia M."/>
            <person name="Rigden D.J."/>
            <person name="Fitzpatrick D.A."/>
            <person name="Lorenzo-Morales J."/>
            <person name="Bateman A."/>
            <person name="Chiu C.H."/>
            <person name="Tang P."/>
            <person name="Hegemann P."/>
            <person name="Fromm H."/>
            <person name="Raoult D."/>
            <person name="Greub G."/>
            <person name="Miranda-Saavedra D."/>
            <person name="Chen N."/>
            <person name="Nash P."/>
            <person name="Ginger M.L."/>
            <person name="Horn M."/>
            <person name="Schaap P."/>
            <person name="Caler L."/>
            <person name="Loftus B."/>
        </authorList>
    </citation>
    <scope>NUCLEOTIDE SEQUENCE [LARGE SCALE GENOMIC DNA]</scope>
    <source>
        <strain evidence="14 15">Neff</strain>
    </source>
</reference>
<evidence type="ECO:0000256" key="11">
    <source>
        <dbReference type="SAM" id="MobiDB-lite"/>
    </source>
</evidence>
<evidence type="ECO:0000256" key="4">
    <source>
        <dbReference type="ARBA" id="ARBA00022490"/>
    </source>
</evidence>
<evidence type="ECO:0000256" key="9">
    <source>
        <dbReference type="ARBA" id="ARBA00023242"/>
    </source>
</evidence>
<evidence type="ECO:0000259" key="12">
    <source>
        <dbReference type="Pfam" id="PF04065"/>
    </source>
</evidence>
<dbReference type="PANTHER" id="PTHR23326">
    <property type="entry name" value="CCR4 NOT-RELATED"/>
    <property type="match status" value="1"/>
</dbReference>
<dbReference type="GO" id="GO:0006355">
    <property type="term" value="P:regulation of DNA-templated transcription"/>
    <property type="evidence" value="ECO:0007669"/>
    <property type="project" value="InterPro"/>
</dbReference>
<feature type="region of interest" description="Disordered" evidence="11">
    <location>
        <begin position="529"/>
        <end position="556"/>
    </location>
</feature>
<comment type="subcellular location">
    <subcellularLocation>
        <location evidence="2 10">Cytoplasm</location>
    </subcellularLocation>
    <subcellularLocation>
        <location evidence="1 10">Nucleus</location>
    </subcellularLocation>
</comment>
<dbReference type="InterPro" id="IPR038635">
    <property type="entry name" value="CCR4-NOT_su2/3/5_C_sf"/>
</dbReference>
<dbReference type="FunFam" id="2.30.30.1020:FF:000006">
    <property type="entry name" value="CCR4-NOT transcription complex, subunit 3"/>
    <property type="match status" value="1"/>
</dbReference>
<dbReference type="EMBL" id="KB007926">
    <property type="protein sequence ID" value="ELR20145.1"/>
    <property type="molecule type" value="Genomic_DNA"/>
</dbReference>
<dbReference type="InterPro" id="IPR007282">
    <property type="entry name" value="NOT2/3/5_C"/>
</dbReference>
<name>L8H4R3_ACACF</name>
<dbReference type="AlphaFoldDB" id="L8H4R3"/>
<feature type="compositionally biased region" description="Low complexity" evidence="11">
    <location>
        <begin position="315"/>
        <end position="324"/>
    </location>
</feature>
<dbReference type="GO" id="GO:0005634">
    <property type="term" value="C:nucleus"/>
    <property type="evidence" value="ECO:0007669"/>
    <property type="project" value="UniProtKB-SubCell"/>
</dbReference>
<feature type="compositionally biased region" description="Low complexity" evidence="11">
    <location>
        <begin position="356"/>
        <end position="366"/>
    </location>
</feature>
<feature type="compositionally biased region" description="Low complexity" evidence="11">
    <location>
        <begin position="155"/>
        <end position="199"/>
    </location>
</feature>
<evidence type="ECO:0000313" key="15">
    <source>
        <dbReference type="Proteomes" id="UP000011083"/>
    </source>
</evidence>
<feature type="region of interest" description="Disordered" evidence="11">
    <location>
        <begin position="151"/>
        <end position="440"/>
    </location>
</feature>